<proteinExistence type="predicted"/>
<gene>
    <name evidence="1" type="ORF">PHMEG_00040656</name>
</gene>
<organism evidence="1 2">
    <name type="scientific">Phytophthora megakarya</name>
    <dbReference type="NCBI Taxonomy" id="4795"/>
    <lineage>
        <taxon>Eukaryota</taxon>
        <taxon>Sar</taxon>
        <taxon>Stramenopiles</taxon>
        <taxon>Oomycota</taxon>
        <taxon>Peronosporomycetes</taxon>
        <taxon>Peronosporales</taxon>
        <taxon>Peronosporaceae</taxon>
        <taxon>Phytophthora</taxon>
    </lineage>
</organism>
<accession>A0A225UED8</accession>
<sequence>VIIRECAGHIGALRIFIDSVVKFFEKTPPQQQEVLAFCFSETVVQAMGPLYGRRHVIPSDIEFQTFLIKCLLDDSMPLPMQYDERSCFIRLMKTGIIARDAKSFVKFTSPLATRYYFKYLFPKRGHHNPSSLNELIRKVIGNMSARVLMQSTVDKNDFPNEATFKHQFMEGLALWTESTCSICPELSKVFPALPNQPSQHNRGEIDFYLDGSLRWGIELLVNGDKIGEHMSQFAPKGKYAALAAEAYAVIDFRGNKTGESTNVARIPERITVFFKLGDFSSCRCIFGLAEDAEPITLNH</sequence>
<name>A0A225UED8_9STRA</name>
<evidence type="ECO:0000313" key="2">
    <source>
        <dbReference type="Proteomes" id="UP000198211"/>
    </source>
</evidence>
<protein>
    <submittedName>
        <fullName evidence="1">Crinkler (CRN)</fullName>
    </submittedName>
</protein>
<evidence type="ECO:0000313" key="1">
    <source>
        <dbReference type="EMBL" id="OWY90966.1"/>
    </source>
</evidence>
<dbReference type="AlphaFoldDB" id="A0A225UED8"/>
<dbReference type="EMBL" id="NBNE01021417">
    <property type="protein sequence ID" value="OWY90966.1"/>
    <property type="molecule type" value="Genomic_DNA"/>
</dbReference>
<feature type="non-terminal residue" evidence="1">
    <location>
        <position position="1"/>
    </location>
</feature>
<keyword evidence="2" id="KW-1185">Reference proteome</keyword>
<dbReference type="OrthoDB" id="67991at2759"/>
<comment type="caution">
    <text evidence="1">The sequence shown here is derived from an EMBL/GenBank/DDBJ whole genome shotgun (WGS) entry which is preliminary data.</text>
</comment>
<reference evidence="2" key="1">
    <citation type="submission" date="2017-03" db="EMBL/GenBank/DDBJ databases">
        <title>Phytopthora megakarya and P. palmivora, two closely related causual agents of cacao black pod achieved similar genome size and gene model numbers by different mechanisms.</title>
        <authorList>
            <person name="Ali S."/>
            <person name="Shao J."/>
            <person name="Larry D.J."/>
            <person name="Kronmiller B."/>
            <person name="Shen D."/>
            <person name="Strem M.D."/>
            <person name="Melnick R.L."/>
            <person name="Guiltinan M.J."/>
            <person name="Tyler B.M."/>
            <person name="Meinhardt L.W."/>
            <person name="Bailey B.A."/>
        </authorList>
    </citation>
    <scope>NUCLEOTIDE SEQUENCE [LARGE SCALE GENOMIC DNA]</scope>
    <source>
        <strain evidence="2">zdho120</strain>
    </source>
</reference>
<dbReference type="Proteomes" id="UP000198211">
    <property type="component" value="Unassembled WGS sequence"/>
</dbReference>